<dbReference type="AlphaFoldDB" id="A0AAJ8BRF9"/>
<evidence type="ECO:0000313" key="3">
    <source>
        <dbReference type="RefSeq" id="XP_059601066.1"/>
    </source>
</evidence>
<feature type="compositionally biased region" description="Acidic residues" evidence="1">
    <location>
        <begin position="816"/>
        <end position="829"/>
    </location>
</feature>
<feature type="compositionally biased region" description="Low complexity" evidence="1">
    <location>
        <begin position="145"/>
        <end position="165"/>
    </location>
</feature>
<proteinExistence type="predicted"/>
<dbReference type="InterPro" id="IPR048743">
    <property type="entry name" value="AME1"/>
</dbReference>
<protein>
    <recommendedName>
        <fullName evidence="2">Inner kinetochore subunit AME1 domain-containing protein</fullName>
    </recommendedName>
</protein>
<feature type="compositionally biased region" description="Acidic residues" evidence="1">
    <location>
        <begin position="736"/>
        <end position="749"/>
    </location>
</feature>
<evidence type="ECO:0000256" key="1">
    <source>
        <dbReference type="SAM" id="MobiDB-lite"/>
    </source>
</evidence>
<gene>
    <name evidence="3" type="ORF">An07g08750</name>
</gene>
<dbReference type="VEuPathDB" id="FungiDB:An07g08750"/>
<organism evidence="3">
    <name type="scientific">Aspergillus niger</name>
    <dbReference type="NCBI Taxonomy" id="5061"/>
    <lineage>
        <taxon>Eukaryota</taxon>
        <taxon>Fungi</taxon>
        <taxon>Dikarya</taxon>
        <taxon>Ascomycota</taxon>
        <taxon>Pezizomycotina</taxon>
        <taxon>Eurotiomycetes</taxon>
        <taxon>Eurotiomycetidae</taxon>
        <taxon>Eurotiales</taxon>
        <taxon>Aspergillaceae</taxon>
        <taxon>Aspergillus</taxon>
        <taxon>Aspergillus subgen. Circumdati</taxon>
    </lineage>
</organism>
<sequence length="1043" mass="112636">MLSQITHSLSSLECVLKWLARCISARQSDLLTAAVHGHPHGGSIANPPLAIPAGGIAPSSQLLSIHPSSLGHISLHHFPLRVWFGALSSAGAPPLNHGFQSRKTKAIDFGFSFGLPTASDEPSQSTSRPDNVGISLFPPVPPPASTTDTAVNTTTPVAATEPEITQPSIISPERKQPAQEGPIRRTPGSARNKLPPRPSPYDLPTEDPPEVGPSRKIRKLDHSRRTSTISFSARDEESSQPLNNGVASIAALQSPPKPTSPPALNGTQHSQEELSTTHVVQEDPAPLQLPQLAEPVAPYHATEPPPEPQQEPQAKSTPSPPGEETRGKRKRRTSRDSDVSSRRSPRHSPRGSPQNAVSPKAADVEGSQVSAAMDTSPDGKSPVTASPKIAAPDTTGSHDDTTQDVTEPQATSESQIPAAQISSEEETTAAGKTTQPRIVSEAEATGSLLLASETQEAAEPQDAVEPKETNGIGKAAEPHSTTTQTKSPTPPRAKRTREQRAASVQPHSTTAKQSRVVRAGSAESAPAQGMERKRLRGRIGKNQEPMPSIPTVEEEPADDTGATVSSQPKDGTVTKGSRQSRLPRPTTVADKKSTRAGRPGRKPARSQDIQEEVPMREEEAHQPEEQQHEPEPESKAVTEPEAYLQPEARTEPKPSRPVRRGRGRKPLPENTDDAQASNEEIPAQAEQTEPETEVQPAQQTEPPKPAKRGRGRPLSRKENDVTQAPDEEPTAQAEAVEPEPVPEPEEEPQPEPPAEPEPARPAKLEEATAQDEPAEPAEPTEEAPPPKKRKPRQPRGETVPVTVHRFVNATALGEGPEPEESSDEEEESAEGLTAKQQTKLVSRGGVNAADVLSQICRETLEKTLATLKNGIANEGNAARRAEWTRKKKAVEAYGTELEGRLFELSEMLDSNFVLGRQIKKSKREMMDLRSRLYRVRKEREDVALQMDAVRRKHSEEENAKMARSTINNSLHSLDLALERSRNRPVDESSSQNPEPSSTAGLEFLVRNVAENVSSIAPGAQGGLLHQIKSFNAQLEATARRLES</sequence>
<feature type="domain" description="Inner kinetochore subunit AME1" evidence="2">
    <location>
        <begin position="798"/>
        <end position="1036"/>
    </location>
</feature>
<feature type="compositionally biased region" description="Polar residues" evidence="1">
    <location>
        <begin position="562"/>
        <end position="580"/>
    </location>
</feature>
<dbReference type="RefSeq" id="XP_059601066.1">
    <property type="nucleotide sequence ID" value="XM_059748669.1"/>
</dbReference>
<feature type="region of interest" description="Disordered" evidence="1">
    <location>
        <begin position="116"/>
        <end position="837"/>
    </location>
</feature>
<accession>A0AAJ8BRF9</accession>
<feature type="compositionally biased region" description="Polar residues" evidence="1">
    <location>
        <begin position="120"/>
        <end position="129"/>
    </location>
</feature>
<feature type="compositionally biased region" description="Basic residues" evidence="1">
    <location>
        <begin position="594"/>
        <end position="604"/>
    </location>
</feature>
<reference evidence="3" key="2">
    <citation type="submission" date="2025-08" db="UniProtKB">
        <authorList>
            <consortium name="RefSeq"/>
        </authorList>
    </citation>
    <scope>IDENTIFICATION</scope>
</reference>
<feature type="region of interest" description="Disordered" evidence="1">
    <location>
        <begin position="980"/>
        <end position="1002"/>
    </location>
</feature>
<feature type="compositionally biased region" description="Low complexity" evidence="1">
    <location>
        <begin position="478"/>
        <end position="487"/>
    </location>
</feature>
<feature type="compositionally biased region" description="Basic and acidic residues" evidence="1">
    <location>
        <begin position="613"/>
        <end position="638"/>
    </location>
</feature>
<feature type="compositionally biased region" description="Polar residues" evidence="1">
    <location>
        <begin position="403"/>
        <end position="422"/>
    </location>
</feature>
<reference evidence="3" key="1">
    <citation type="submission" date="2025-02" db="EMBL/GenBank/DDBJ databases">
        <authorList>
            <consortium name="NCBI Genome Project"/>
        </authorList>
    </citation>
    <scope>NUCLEOTIDE SEQUENCE</scope>
</reference>
<feature type="compositionally biased region" description="Basic residues" evidence="1">
    <location>
        <begin position="656"/>
        <end position="665"/>
    </location>
</feature>
<dbReference type="Pfam" id="PF20994">
    <property type="entry name" value="CENPU"/>
    <property type="match status" value="1"/>
</dbReference>
<feature type="compositionally biased region" description="Polar residues" evidence="1">
    <location>
        <begin position="265"/>
        <end position="279"/>
    </location>
</feature>
<evidence type="ECO:0000259" key="2">
    <source>
        <dbReference type="Pfam" id="PF20994"/>
    </source>
</evidence>
<dbReference type="GeneID" id="4982143"/>
<feature type="compositionally biased region" description="Polar residues" evidence="1">
    <location>
        <begin position="987"/>
        <end position="999"/>
    </location>
</feature>
<feature type="compositionally biased region" description="Basic residues" evidence="1">
    <location>
        <begin position="705"/>
        <end position="714"/>
    </location>
</feature>
<dbReference type="KEGG" id="ang:An07g08750"/>
<feature type="compositionally biased region" description="Basic and acidic residues" evidence="1">
    <location>
        <begin position="757"/>
        <end position="766"/>
    </location>
</feature>
<name>A0AAJ8BRF9_ASPNG</name>
<feature type="compositionally biased region" description="Acidic residues" evidence="1">
    <location>
        <begin position="768"/>
        <end position="781"/>
    </location>
</feature>
<feature type="compositionally biased region" description="Low complexity" evidence="1">
    <location>
        <begin position="282"/>
        <end position="298"/>
    </location>
</feature>